<name>A0A1H3G4Y0_9FIRM</name>
<accession>A0A1H3G4Y0</accession>
<dbReference type="PANTHER" id="PTHR43277">
    <property type="entry name" value="ARGININE DECARBOXYLASE"/>
    <property type="match status" value="1"/>
</dbReference>
<comment type="similarity">
    <text evidence="2">Belongs to the Orn/Lys/Arg decarboxylase class-I family.</text>
</comment>
<dbReference type="Proteomes" id="UP000183918">
    <property type="component" value="Unassembled WGS sequence"/>
</dbReference>
<proteinExistence type="inferred from homology"/>
<dbReference type="InterPro" id="IPR008286">
    <property type="entry name" value="Prn/Lys/Arg_de-COase_C"/>
</dbReference>
<evidence type="ECO:0000313" key="8">
    <source>
        <dbReference type="EMBL" id="SDX98301.1"/>
    </source>
</evidence>
<dbReference type="PANTHER" id="PTHR43277:SF4">
    <property type="entry name" value="ARGININE DECARBOXYLASE"/>
    <property type="match status" value="1"/>
</dbReference>
<keyword evidence="3" id="KW-0210">Decarboxylase</keyword>
<sequence>MLYDKLLKYRDSDYYPFHMPGHKRKNIDFANPYEIDITEIDGFDNLHDACNVIKQSQKMAADLYGARESFYLINGSTCGILSAISAAVDKDGEILVARNSHKSVYNGIFLRDLKATYVMPEVTHLGIQGCIEPERIEEELKNNKNISAVVITSPTYDGVVSDVKKIAEISHKYGAVLIVDEAHGAHFGFSKRFPQNAVGLGADIVIVSVHKTLAAFTQTALLHVCSDRVSIDKIRKFLGIYETSSPSYILMSGIEKSLLMIKNDRQRLFDNYSKKLDNFYKNISDIQNLRIVKKEDFSKKEAFDFDFGKILIFTGKTNLTGVELYTILLDKYHLQMEMCSGNYVVAMTSILDSEEGFERLSFALKEIDKKYIGKKPDYEEDNYDFVKKIYISNKKAMEIHQAEEKEHIEVKLDDSVGKISKDYVFLYPPGIPILVPGEIISSEVVSNIKRCIDLKLNLCGLPHSDGIEVVITK</sequence>
<organism evidence="8 9">
    <name type="scientific">Lachnobacterium bovis DSM 14045</name>
    <dbReference type="NCBI Taxonomy" id="1122142"/>
    <lineage>
        <taxon>Bacteria</taxon>
        <taxon>Bacillati</taxon>
        <taxon>Bacillota</taxon>
        <taxon>Clostridia</taxon>
        <taxon>Lachnospirales</taxon>
        <taxon>Lachnospiraceae</taxon>
        <taxon>Lachnobacterium</taxon>
    </lineage>
</organism>
<keyword evidence="5" id="KW-0456">Lyase</keyword>
<evidence type="ECO:0000256" key="5">
    <source>
        <dbReference type="ARBA" id="ARBA00023239"/>
    </source>
</evidence>
<feature type="domain" description="Orn/Lys/Arg decarboxylases family 1 pyridoxal-P attachment site" evidence="6">
    <location>
        <begin position="2"/>
        <end position="306"/>
    </location>
</feature>
<evidence type="ECO:0000313" key="9">
    <source>
        <dbReference type="Proteomes" id="UP000183918"/>
    </source>
</evidence>
<reference evidence="8 9" key="1">
    <citation type="submission" date="2016-10" db="EMBL/GenBank/DDBJ databases">
        <authorList>
            <person name="de Groot N.N."/>
        </authorList>
    </citation>
    <scope>NUCLEOTIDE SEQUENCE [LARGE SCALE GENOMIC DNA]</scope>
    <source>
        <strain evidence="8 9">DSM 14045</strain>
    </source>
</reference>
<protein>
    <submittedName>
        <fullName evidence="8">Arginine/lysine/ornithine decarboxylase</fullName>
    </submittedName>
</protein>
<dbReference type="SUPFAM" id="SSF53383">
    <property type="entry name" value="PLP-dependent transferases"/>
    <property type="match status" value="1"/>
</dbReference>
<evidence type="ECO:0000256" key="3">
    <source>
        <dbReference type="ARBA" id="ARBA00022793"/>
    </source>
</evidence>
<comment type="cofactor">
    <cofactor evidence="1">
        <name>pyridoxal 5'-phosphate</name>
        <dbReference type="ChEBI" id="CHEBI:597326"/>
    </cofactor>
</comment>
<dbReference type="Pfam" id="PF01276">
    <property type="entry name" value="OKR_DC_1"/>
    <property type="match status" value="1"/>
</dbReference>
<dbReference type="Pfam" id="PF03711">
    <property type="entry name" value="OKR_DC_1_C"/>
    <property type="match status" value="1"/>
</dbReference>
<evidence type="ECO:0000259" key="6">
    <source>
        <dbReference type="Pfam" id="PF01276"/>
    </source>
</evidence>
<dbReference type="RefSeq" id="WP_074715794.1">
    <property type="nucleotide sequence ID" value="NZ_FNPG01000006.1"/>
</dbReference>
<dbReference type="InterPro" id="IPR015424">
    <property type="entry name" value="PyrdxlP-dep_Trfase"/>
</dbReference>
<keyword evidence="9" id="KW-1185">Reference proteome</keyword>
<evidence type="ECO:0000259" key="7">
    <source>
        <dbReference type="Pfam" id="PF03711"/>
    </source>
</evidence>
<dbReference type="GO" id="GO:0016831">
    <property type="term" value="F:carboxy-lyase activity"/>
    <property type="evidence" value="ECO:0007669"/>
    <property type="project" value="UniProtKB-KW"/>
</dbReference>
<dbReference type="InterPro" id="IPR015421">
    <property type="entry name" value="PyrdxlP-dep_Trfase_major"/>
</dbReference>
<dbReference type="Gene3D" id="3.90.100.10">
    <property type="entry name" value="Orn/Lys/Arg decarboxylase, C-terminal domain"/>
    <property type="match status" value="1"/>
</dbReference>
<dbReference type="InterPro" id="IPR052357">
    <property type="entry name" value="Orn_Lys_Arg_decarboxylase-I"/>
</dbReference>
<keyword evidence="4" id="KW-0663">Pyridoxal phosphate</keyword>
<feature type="domain" description="Orn/Lys/Arg decarboxylase C-terminal" evidence="7">
    <location>
        <begin position="384"/>
        <end position="444"/>
    </location>
</feature>
<evidence type="ECO:0000256" key="2">
    <source>
        <dbReference type="ARBA" id="ARBA00010671"/>
    </source>
</evidence>
<dbReference type="STRING" id="1122142.SAMN02910414_00441"/>
<evidence type="ECO:0000256" key="4">
    <source>
        <dbReference type="ARBA" id="ARBA00022898"/>
    </source>
</evidence>
<dbReference type="InterPro" id="IPR000310">
    <property type="entry name" value="Orn/Lys/Arg_deCO2ase_major_dom"/>
</dbReference>
<gene>
    <name evidence="8" type="ORF">SAMN02910414_00441</name>
</gene>
<dbReference type="EMBL" id="FNPG01000006">
    <property type="protein sequence ID" value="SDX98301.1"/>
    <property type="molecule type" value="Genomic_DNA"/>
</dbReference>
<evidence type="ECO:0000256" key="1">
    <source>
        <dbReference type="ARBA" id="ARBA00001933"/>
    </source>
</evidence>
<dbReference type="AlphaFoldDB" id="A0A1H3G4Y0"/>
<dbReference type="Gene3D" id="3.40.640.10">
    <property type="entry name" value="Type I PLP-dependent aspartate aminotransferase-like (Major domain)"/>
    <property type="match status" value="1"/>
</dbReference>